<evidence type="ECO:0000256" key="1">
    <source>
        <dbReference type="SAM" id="MobiDB-lite"/>
    </source>
</evidence>
<sequence>MVDHDSAGPHQRLPSIHSLEGVDSGPPRREHPPLSKVLLSARPLPGGGGWQRVAALCGNVKKNNIFIEHCHCRRVLRREGLA</sequence>
<feature type="region of interest" description="Disordered" evidence="1">
    <location>
        <begin position="1"/>
        <end position="40"/>
    </location>
</feature>
<evidence type="ECO:0000313" key="3">
    <source>
        <dbReference type="Proteomes" id="UP001519460"/>
    </source>
</evidence>
<dbReference type="Proteomes" id="UP001519460">
    <property type="component" value="Unassembled WGS sequence"/>
</dbReference>
<organism evidence="2 3">
    <name type="scientific">Batillaria attramentaria</name>
    <dbReference type="NCBI Taxonomy" id="370345"/>
    <lineage>
        <taxon>Eukaryota</taxon>
        <taxon>Metazoa</taxon>
        <taxon>Spiralia</taxon>
        <taxon>Lophotrochozoa</taxon>
        <taxon>Mollusca</taxon>
        <taxon>Gastropoda</taxon>
        <taxon>Caenogastropoda</taxon>
        <taxon>Sorbeoconcha</taxon>
        <taxon>Cerithioidea</taxon>
        <taxon>Batillariidae</taxon>
        <taxon>Batillaria</taxon>
    </lineage>
</organism>
<accession>A0ABD0L5X5</accession>
<protein>
    <submittedName>
        <fullName evidence="2">Uncharacterized protein</fullName>
    </submittedName>
</protein>
<evidence type="ECO:0000313" key="2">
    <source>
        <dbReference type="EMBL" id="KAK7494698.1"/>
    </source>
</evidence>
<name>A0ABD0L5X5_9CAEN</name>
<proteinExistence type="predicted"/>
<dbReference type="AlphaFoldDB" id="A0ABD0L5X5"/>
<dbReference type="EMBL" id="JACVVK020000081">
    <property type="protein sequence ID" value="KAK7494698.1"/>
    <property type="molecule type" value="Genomic_DNA"/>
</dbReference>
<gene>
    <name evidence="2" type="ORF">BaRGS_00014096</name>
</gene>
<comment type="caution">
    <text evidence="2">The sequence shown here is derived from an EMBL/GenBank/DDBJ whole genome shotgun (WGS) entry which is preliminary data.</text>
</comment>
<keyword evidence="3" id="KW-1185">Reference proteome</keyword>
<reference evidence="2 3" key="1">
    <citation type="journal article" date="2023" name="Sci. Data">
        <title>Genome assembly of the Korean intertidal mud-creeper Batillaria attramentaria.</title>
        <authorList>
            <person name="Patra A.K."/>
            <person name="Ho P.T."/>
            <person name="Jun S."/>
            <person name="Lee S.J."/>
            <person name="Kim Y."/>
            <person name="Won Y.J."/>
        </authorList>
    </citation>
    <scope>NUCLEOTIDE SEQUENCE [LARGE SCALE GENOMIC DNA]</scope>
    <source>
        <strain evidence="2">Wonlab-2016</strain>
    </source>
</reference>